<protein>
    <submittedName>
        <fullName evidence="2">TerB family tellurite resistance protein</fullName>
    </submittedName>
</protein>
<organism evidence="2 3">
    <name type="scientific">Shewanella bicestrii</name>
    <dbReference type="NCBI Taxonomy" id="2018305"/>
    <lineage>
        <taxon>Bacteria</taxon>
        <taxon>Pseudomonadati</taxon>
        <taxon>Pseudomonadota</taxon>
        <taxon>Gammaproteobacteria</taxon>
        <taxon>Alteromonadales</taxon>
        <taxon>Shewanellaceae</taxon>
        <taxon>Shewanella</taxon>
    </lineage>
</organism>
<dbReference type="KEGG" id="sbj:CF168_19930"/>
<dbReference type="InterPro" id="IPR007791">
    <property type="entry name" value="DjlA_N"/>
</dbReference>
<dbReference type="Gene3D" id="1.10.3680.10">
    <property type="entry name" value="TerB-like"/>
    <property type="match status" value="1"/>
</dbReference>
<dbReference type="CDD" id="cd07313">
    <property type="entry name" value="terB_like_2"/>
    <property type="match status" value="1"/>
</dbReference>
<dbReference type="SUPFAM" id="SSF158682">
    <property type="entry name" value="TerB-like"/>
    <property type="match status" value="1"/>
</dbReference>
<dbReference type="Pfam" id="PF05099">
    <property type="entry name" value="TerB"/>
    <property type="match status" value="1"/>
</dbReference>
<dbReference type="RefSeq" id="WP_011718675.1">
    <property type="nucleotide sequence ID" value="NZ_CP022358.1"/>
</dbReference>
<evidence type="ECO:0000313" key="3">
    <source>
        <dbReference type="Proteomes" id="UP000198367"/>
    </source>
</evidence>
<accession>A0A220USJ4</accession>
<feature type="domain" description="Co-chaperone DjlA N-terminal" evidence="1">
    <location>
        <begin position="27"/>
        <end position="143"/>
    </location>
</feature>
<reference evidence="2 3" key="1">
    <citation type="submission" date="2017-07" db="EMBL/GenBank/DDBJ databases">
        <title>Phenotypical and genomic characterization of a clinical isolate of Shewanella bicestrii sp. nov. producing an extended-spectrum beta-lactamase and a new oxacillinase variant.</title>
        <authorList>
            <person name="Jousset A.B."/>
            <person name="Bonnin R.A."/>
            <person name="Girlich D."/>
            <person name="Dabos L."/>
            <person name="Potron A."/>
            <person name="Dortet L."/>
            <person name="Glaser P."/>
            <person name="Naas T."/>
        </authorList>
    </citation>
    <scope>NUCLEOTIDE SEQUENCE [LARGE SCALE GENOMIC DNA]</scope>
    <source>
        <strain evidence="2 3">JAB-1</strain>
    </source>
</reference>
<proteinExistence type="predicted"/>
<dbReference type="Proteomes" id="UP000198367">
    <property type="component" value="Chromosome"/>
</dbReference>
<evidence type="ECO:0000259" key="1">
    <source>
        <dbReference type="Pfam" id="PF05099"/>
    </source>
</evidence>
<evidence type="ECO:0000313" key="2">
    <source>
        <dbReference type="EMBL" id="ASK70960.1"/>
    </source>
</evidence>
<dbReference type="EMBL" id="CP022358">
    <property type="protein sequence ID" value="ASK70960.1"/>
    <property type="molecule type" value="Genomic_DNA"/>
</dbReference>
<gene>
    <name evidence="2" type="ORF">CF168_19930</name>
</gene>
<keyword evidence="3" id="KW-1185">Reference proteome</keyword>
<dbReference type="AlphaFoldDB" id="A0A220USJ4"/>
<dbReference type="InterPro" id="IPR029024">
    <property type="entry name" value="TerB-like"/>
</dbReference>
<name>A0A220USJ4_9GAMM</name>
<sequence>MIAKLKRFLQSHTQAISPEEKAHQLKLAAASMLLEVVFADETLAAEEMALLPTLLTETLSMPAQEANELIEEAKKAQGNATSLFEFTNTINAEFSLEQKQQLLLAMWQLAYADGQLSQYEDQIIRRTADLLYLKHSELIQMRNQAIEATQAAR</sequence>